<protein>
    <submittedName>
        <fullName evidence="4">TetR/AcrR family transcriptional regulator</fullName>
    </submittedName>
</protein>
<dbReference type="InterPro" id="IPR036271">
    <property type="entry name" value="Tet_transcr_reg_TetR-rel_C_sf"/>
</dbReference>
<dbReference type="SUPFAM" id="SSF48498">
    <property type="entry name" value="Tetracyclin repressor-like, C-terminal domain"/>
    <property type="match status" value="1"/>
</dbReference>
<keyword evidence="5" id="KW-1185">Reference proteome</keyword>
<organism evidence="4 5">
    <name type="scientific">Actinomycetospora straminea</name>
    <dbReference type="NCBI Taxonomy" id="663607"/>
    <lineage>
        <taxon>Bacteria</taxon>
        <taxon>Bacillati</taxon>
        <taxon>Actinomycetota</taxon>
        <taxon>Actinomycetes</taxon>
        <taxon>Pseudonocardiales</taxon>
        <taxon>Pseudonocardiaceae</taxon>
        <taxon>Actinomycetospora</taxon>
    </lineage>
</organism>
<evidence type="ECO:0000313" key="4">
    <source>
        <dbReference type="EMBL" id="GAA4875314.1"/>
    </source>
</evidence>
<keyword evidence="2" id="KW-0804">Transcription</keyword>
<dbReference type="RefSeq" id="WP_274232943.1">
    <property type="nucleotide sequence ID" value="NZ_BAABHQ010000006.1"/>
</dbReference>
<gene>
    <name evidence="4" type="ORF">GCM10023203_26800</name>
</gene>
<keyword evidence="1" id="KW-0805">Transcription regulation</keyword>
<accession>A0ABP9EI15</accession>
<dbReference type="InterPro" id="IPR009057">
    <property type="entry name" value="Homeodomain-like_sf"/>
</dbReference>
<dbReference type="InterPro" id="IPR025996">
    <property type="entry name" value="MT1864/Rv1816-like_C"/>
</dbReference>
<dbReference type="Gene3D" id="1.10.357.10">
    <property type="entry name" value="Tetracycline Repressor, domain 2"/>
    <property type="match status" value="1"/>
</dbReference>
<dbReference type="EMBL" id="BAABHQ010000006">
    <property type="protein sequence ID" value="GAA4875314.1"/>
    <property type="molecule type" value="Genomic_DNA"/>
</dbReference>
<name>A0ABP9EI15_9PSEU</name>
<proteinExistence type="predicted"/>
<evidence type="ECO:0000256" key="2">
    <source>
        <dbReference type="ARBA" id="ARBA00023163"/>
    </source>
</evidence>
<comment type="caution">
    <text evidence="4">The sequence shown here is derived from an EMBL/GenBank/DDBJ whole genome shotgun (WGS) entry which is preliminary data.</text>
</comment>
<evidence type="ECO:0000259" key="3">
    <source>
        <dbReference type="Pfam" id="PF13305"/>
    </source>
</evidence>
<dbReference type="Proteomes" id="UP001500457">
    <property type="component" value="Unassembled WGS sequence"/>
</dbReference>
<evidence type="ECO:0000313" key="5">
    <source>
        <dbReference type="Proteomes" id="UP001500457"/>
    </source>
</evidence>
<evidence type="ECO:0000256" key="1">
    <source>
        <dbReference type="ARBA" id="ARBA00023015"/>
    </source>
</evidence>
<feature type="domain" description="HTH-type transcriptional regulator MT1864/Rv1816-like C-terminal" evidence="3">
    <location>
        <begin position="82"/>
        <end position="161"/>
    </location>
</feature>
<dbReference type="SUPFAM" id="SSF46689">
    <property type="entry name" value="Homeodomain-like"/>
    <property type="match status" value="1"/>
</dbReference>
<reference evidence="5" key="1">
    <citation type="journal article" date="2019" name="Int. J. Syst. Evol. Microbiol.">
        <title>The Global Catalogue of Microorganisms (GCM) 10K type strain sequencing project: providing services to taxonomists for standard genome sequencing and annotation.</title>
        <authorList>
            <consortium name="The Broad Institute Genomics Platform"/>
            <consortium name="The Broad Institute Genome Sequencing Center for Infectious Disease"/>
            <person name="Wu L."/>
            <person name="Ma J."/>
        </authorList>
    </citation>
    <scope>NUCLEOTIDE SEQUENCE [LARGE SCALE GENOMIC DNA]</scope>
    <source>
        <strain evidence="5">JCM 17983</strain>
    </source>
</reference>
<sequence>MPRPPDPAVRTALVEQAAAMLVAREPVTLRALATRAGTSTMAVYTHFDGIAGLWAAVRQEGFGRLAARLADVAPTDDPVRDLAALGAAYAAHALTHPALYRAMFDAAADLPDPEAAGAAFTVLVDTAARARDAGRIDADPLAVATRQWAAGHGLILLVISDVLPRAALAEHAPPIITAIVAAAGDDPARCAASVRAGWSG</sequence>
<dbReference type="Pfam" id="PF13305">
    <property type="entry name" value="TetR_C_33"/>
    <property type="match status" value="1"/>
</dbReference>